<comment type="caution">
    <text evidence="2">The sequence shown here is derived from an EMBL/GenBank/DDBJ whole genome shotgun (WGS) entry which is preliminary data.</text>
</comment>
<dbReference type="Gene3D" id="2.60.120.10">
    <property type="entry name" value="Jelly Rolls"/>
    <property type="match status" value="1"/>
</dbReference>
<dbReference type="SUPFAM" id="SSF51182">
    <property type="entry name" value="RmlC-like cupins"/>
    <property type="match status" value="1"/>
</dbReference>
<dbReference type="CDD" id="cd02230">
    <property type="entry name" value="cupin_HP0902-like"/>
    <property type="match status" value="1"/>
</dbReference>
<dbReference type="PANTHER" id="PTHR37694:SF1">
    <property type="entry name" value="SLR8022 PROTEIN"/>
    <property type="match status" value="1"/>
</dbReference>
<protein>
    <submittedName>
        <fullName evidence="2">Cupin domain-containing protein</fullName>
    </submittedName>
</protein>
<dbReference type="Proteomes" id="UP000628448">
    <property type="component" value="Unassembled WGS sequence"/>
</dbReference>
<evidence type="ECO:0000259" key="1">
    <source>
        <dbReference type="Pfam" id="PF07883"/>
    </source>
</evidence>
<evidence type="ECO:0000313" key="3">
    <source>
        <dbReference type="Proteomes" id="UP000628448"/>
    </source>
</evidence>
<dbReference type="EMBL" id="JADWYR010000002">
    <property type="protein sequence ID" value="MBG9377211.1"/>
    <property type="molecule type" value="Genomic_DNA"/>
</dbReference>
<gene>
    <name evidence="2" type="ORF">I5907_13285</name>
</gene>
<sequence>MEKGKPYIVVEIVEYIPNAVVSKTIIKKASGNITAMSFATGEELEEKISPFDIYVQVIDGTAEVMVNNKKFDLTLGTGFVIPANSVHRLSAKQQFKMVCTVIKSGYDM</sequence>
<proteinExistence type="predicted"/>
<name>A0A931E8A2_9BACT</name>
<dbReference type="AlphaFoldDB" id="A0A931E8A2"/>
<feature type="domain" description="Cupin type-2" evidence="1">
    <location>
        <begin position="37"/>
        <end position="100"/>
    </location>
</feature>
<dbReference type="InterPro" id="IPR013096">
    <property type="entry name" value="Cupin_2"/>
</dbReference>
<reference evidence="2" key="1">
    <citation type="submission" date="2020-11" db="EMBL/GenBank/DDBJ databases">
        <title>Bacterial whole genome sequence for Panacibacter sp. DH6.</title>
        <authorList>
            <person name="Le V."/>
            <person name="Ko S."/>
            <person name="Ahn C.-Y."/>
            <person name="Oh H.-M."/>
        </authorList>
    </citation>
    <scope>NUCLEOTIDE SEQUENCE</scope>
    <source>
        <strain evidence="2">DH6</strain>
    </source>
</reference>
<evidence type="ECO:0000313" key="2">
    <source>
        <dbReference type="EMBL" id="MBG9377211.1"/>
    </source>
</evidence>
<accession>A0A931E8A2</accession>
<dbReference type="PANTHER" id="PTHR37694">
    <property type="entry name" value="SLR8022 PROTEIN"/>
    <property type="match status" value="1"/>
</dbReference>
<dbReference type="InterPro" id="IPR014710">
    <property type="entry name" value="RmlC-like_jellyroll"/>
</dbReference>
<keyword evidence="3" id="KW-1185">Reference proteome</keyword>
<dbReference type="InterPro" id="IPR011051">
    <property type="entry name" value="RmlC_Cupin_sf"/>
</dbReference>
<dbReference type="Pfam" id="PF07883">
    <property type="entry name" value="Cupin_2"/>
    <property type="match status" value="1"/>
</dbReference>
<organism evidence="2 3">
    <name type="scientific">Panacibacter microcysteis</name>
    <dbReference type="NCBI Taxonomy" id="2793269"/>
    <lineage>
        <taxon>Bacteria</taxon>
        <taxon>Pseudomonadati</taxon>
        <taxon>Bacteroidota</taxon>
        <taxon>Chitinophagia</taxon>
        <taxon>Chitinophagales</taxon>
        <taxon>Chitinophagaceae</taxon>
        <taxon>Panacibacter</taxon>
    </lineage>
</organism>